<dbReference type="EMBL" id="JAJEPS010000006">
    <property type="protein sequence ID" value="MCC2126088.1"/>
    <property type="molecule type" value="Genomic_DNA"/>
</dbReference>
<sequence>MKCQKCGTDIPEGKIYCEKCGSAIQMVPDYNPVDDISIDTDTPDAQPDMEAISKPDTEEQPQPRKIHWKRWAVGTLLLVLGGYTTYQIAYRSFGSVQETAEDEIILLEKPEFSTSPGCYTHSLQLILSHTDRANGVIYYTLDGSTPDADSSVYNGPITIEEGTTVVRAVFIRNDGVQSEEADGTYKVMFETPDEPVFSVPEGTYNGSFYVTIRAGAESNIYYTTNGEEPDRYATRYTGPIQINPGLTVLQAVAVDYEDRESGVVEVIYRVNELSENQPVSIPADSQSITP</sequence>
<proteinExistence type="predicted"/>
<dbReference type="Pfam" id="PF13240">
    <property type="entry name" value="Zn_Ribbon_1"/>
    <property type="match status" value="1"/>
</dbReference>
<dbReference type="AlphaFoldDB" id="A0AAE3A7U4"/>
<evidence type="ECO:0000259" key="3">
    <source>
        <dbReference type="Pfam" id="PF13290"/>
    </source>
</evidence>
<accession>A0AAE3A7U4</accession>
<feature type="domain" description="Zinc-ribbon" evidence="2">
    <location>
        <begin position="2"/>
        <end position="23"/>
    </location>
</feature>
<gene>
    <name evidence="4" type="ORF">LKD36_07845</name>
</gene>
<evidence type="ECO:0000256" key="1">
    <source>
        <dbReference type="SAM" id="MobiDB-lite"/>
    </source>
</evidence>
<evidence type="ECO:0000259" key="2">
    <source>
        <dbReference type="Pfam" id="PF13240"/>
    </source>
</evidence>
<protein>
    <submittedName>
        <fullName evidence="4">Chitobiase/beta-hexosaminidase C-terminal domain-containing protein</fullName>
    </submittedName>
</protein>
<dbReference type="RefSeq" id="WP_308459255.1">
    <property type="nucleotide sequence ID" value="NZ_JAJEPS010000006.1"/>
</dbReference>
<organism evidence="4 5">
    <name type="scientific">Hominiventricola filiformis</name>
    <dbReference type="NCBI Taxonomy" id="2885352"/>
    <lineage>
        <taxon>Bacteria</taxon>
        <taxon>Bacillati</taxon>
        <taxon>Bacillota</taxon>
        <taxon>Clostridia</taxon>
        <taxon>Lachnospirales</taxon>
        <taxon>Lachnospiraceae</taxon>
        <taxon>Hominiventricola</taxon>
    </lineage>
</organism>
<feature type="domain" description="GH29D-like beta-sandwich" evidence="3">
    <location>
        <begin position="116"/>
        <end position="179"/>
    </location>
</feature>
<reference evidence="4 5" key="1">
    <citation type="submission" date="2021-10" db="EMBL/GenBank/DDBJ databases">
        <title>Anaerobic single-cell dispensing facilitates the cultivation of human gut bacteria.</title>
        <authorList>
            <person name="Afrizal A."/>
        </authorList>
    </citation>
    <scope>NUCLEOTIDE SEQUENCE [LARGE SCALE GENOMIC DNA]</scope>
    <source>
        <strain evidence="4 5">CLA-AA-H276</strain>
    </source>
</reference>
<keyword evidence="5" id="KW-1185">Reference proteome</keyword>
<dbReference type="Pfam" id="PF13290">
    <property type="entry name" value="CHB_HEX_C_1"/>
    <property type="match status" value="2"/>
</dbReference>
<feature type="domain" description="GH29D-like beta-sandwich" evidence="3">
    <location>
        <begin position="200"/>
        <end position="264"/>
    </location>
</feature>
<dbReference type="InterPro" id="IPR059177">
    <property type="entry name" value="GH29D-like_dom"/>
</dbReference>
<dbReference type="InterPro" id="IPR026870">
    <property type="entry name" value="Zinc_ribbon_dom"/>
</dbReference>
<comment type="caution">
    <text evidence="4">The sequence shown here is derived from an EMBL/GenBank/DDBJ whole genome shotgun (WGS) entry which is preliminary data.</text>
</comment>
<evidence type="ECO:0000313" key="4">
    <source>
        <dbReference type="EMBL" id="MCC2126088.1"/>
    </source>
</evidence>
<evidence type="ECO:0000313" key="5">
    <source>
        <dbReference type="Proteomes" id="UP001198220"/>
    </source>
</evidence>
<name>A0AAE3A7U4_9FIRM</name>
<feature type="region of interest" description="Disordered" evidence="1">
    <location>
        <begin position="35"/>
        <end position="63"/>
    </location>
</feature>
<dbReference type="Proteomes" id="UP001198220">
    <property type="component" value="Unassembled WGS sequence"/>
</dbReference>